<reference evidence="2 3" key="1">
    <citation type="journal article" date="2009" name="Nature">
        <title>The Sorghum bicolor genome and the diversification of grasses.</title>
        <authorList>
            <person name="Paterson A.H."/>
            <person name="Bowers J.E."/>
            <person name="Bruggmann R."/>
            <person name="Dubchak I."/>
            <person name="Grimwood J."/>
            <person name="Gundlach H."/>
            <person name="Haberer G."/>
            <person name="Hellsten U."/>
            <person name="Mitros T."/>
            <person name="Poliakov A."/>
            <person name="Schmutz J."/>
            <person name="Spannagl M."/>
            <person name="Tang H."/>
            <person name="Wang X."/>
            <person name="Wicker T."/>
            <person name="Bharti A.K."/>
            <person name="Chapman J."/>
            <person name="Feltus F.A."/>
            <person name="Gowik U."/>
            <person name="Grigoriev I.V."/>
            <person name="Lyons E."/>
            <person name="Maher C.A."/>
            <person name="Martis M."/>
            <person name="Narechania A."/>
            <person name="Otillar R.P."/>
            <person name="Penning B.W."/>
            <person name="Salamov A.A."/>
            <person name="Wang Y."/>
            <person name="Zhang L."/>
            <person name="Carpita N.C."/>
            <person name="Freeling M."/>
            <person name="Gingle A.R."/>
            <person name="Hash C.T."/>
            <person name="Keller B."/>
            <person name="Klein P."/>
            <person name="Kresovich S."/>
            <person name="McCann M.C."/>
            <person name="Ming R."/>
            <person name="Peterson D.G."/>
            <person name="Mehboob-ur-Rahman"/>
            <person name="Ware D."/>
            <person name="Westhoff P."/>
            <person name="Mayer K.F."/>
            <person name="Messing J."/>
            <person name="Rokhsar D.S."/>
        </authorList>
    </citation>
    <scope>NUCLEOTIDE SEQUENCE [LARGE SCALE GENOMIC DNA]</scope>
    <source>
        <strain evidence="3">cv. BTx623</strain>
    </source>
</reference>
<dbReference type="Proteomes" id="UP000000768">
    <property type="component" value="Chromosome 4"/>
</dbReference>
<name>A0A1Z5RMM8_SORBI</name>
<evidence type="ECO:0000256" key="1">
    <source>
        <dbReference type="SAM" id="MobiDB-lite"/>
    </source>
</evidence>
<dbReference type="Gramene" id="OQU85012">
    <property type="protein sequence ID" value="OQU85012"/>
    <property type="gene ID" value="SORBI_3004G157050"/>
</dbReference>
<dbReference type="AlphaFoldDB" id="A0A1Z5RMM8"/>
<gene>
    <name evidence="2" type="ORF">SORBI_3004G157050</name>
</gene>
<feature type="region of interest" description="Disordered" evidence="1">
    <location>
        <begin position="22"/>
        <end position="78"/>
    </location>
</feature>
<protein>
    <submittedName>
        <fullName evidence="2">Uncharacterized protein</fullName>
    </submittedName>
</protein>
<evidence type="ECO:0000313" key="3">
    <source>
        <dbReference type="Proteomes" id="UP000000768"/>
    </source>
</evidence>
<evidence type="ECO:0000313" key="2">
    <source>
        <dbReference type="EMBL" id="OQU85012.1"/>
    </source>
</evidence>
<reference evidence="3" key="2">
    <citation type="journal article" date="2018" name="Plant J.">
        <title>The Sorghum bicolor reference genome: improved assembly, gene annotations, a transcriptome atlas, and signatures of genome organization.</title>
        <authorList>
            <person name="McCormick R.F."/>
            <person name="Truong S.K."/>
            <person name="Sreedasyam A."/>
            <person name="Jenkins J."/>
            <person name="Shu S."/>
            <person name="Sims D."/>
            <person name="Kennedy M."/>
            <person name="Amirebrahimi M."/>
            <person name="Weers B.D."/>
            <person name="McKinley B."/>
            <person name="Mattison A."/>
            <person name="Morishige D.T."/>
            <person name="Grimwood J."/>
            <person name="Schmutz J."/>
            <person name="Mullet J.E."/>
        </authorList>
    </citation>
    <scope>NUCLEOTIDE SEQUENCE [LARGE SCALE GENOMIC DNA]</scope>
    <source>
        <strain evidence="3">cv. BTx623</strain>
    </source>
</reference>
<dbReference type="EMBL" id="CM000763">
    <property type="protein sequence ID" value="OQU85012.1"/>
    <property type="molecule type" value="Genomic_DNA"/>
</dbReference>
<organism evidence="2 3">
    <name type="scientific">Sorghum bicolor</name>
    <name type="common">Sorghum</name>
    <name type="synonym">Sorghum vulgare</name>
    <dbReference type="NCBI Taxonomy" id="4558"/>
    <lineage>
        <taxon>Eukaryota</taxon>
        <taxon>Viridiplantae</taxon>
        <taxon>Streptophyta</taxon>
        <taxon>Embryophyta</taxon>
        <taxon>Tracheophyta</taxon>
        <taxon>Spermatophyta</taxon>
        <taxon>Magnoliopsida</taxon>
        <taxon>Liliopsida</taxon>
        <taxon>Poales</taxon>
        <taxon>Poaceae</taxon>
        <taxon>PACMAD clade</taxon>
        <taxon>Panicoideae</taxon>
        <taxon>Andropogonodae</taxon>
        <taxon>Andropogoneae</taxon>
        <taxon>Sorghinae</taxon>
        <taxon>Sorghum</taxon>
    </lineage>
</organism>
<keyword evidence="3" id="KW-1185">Reference proteome</keyword>
<sequence length="186" mass="20074">MPIVLAQSQRRGRCRCRRFTGEPANQVAGDGSRGRHHRSSSSNATCAGRQARPGRREAHASGASPNRARSRISSPRQKRLYMNVEGVPTQAWSKRSPYRRGPRRSSLLGSDFRASAAAAVAVESARPDTEHRLGAACFFLACLLAQARRGPGAAPTALQFTTATVSVWHGSKGALSVSDQRNQNQP</sequence>
<dbReference type="InParanoid" id="A0A1Z5RMM8"/>
<proteinExistence type="predicted"/>
<accession>A0A1Z5RMM8</accession>